<dbReference type="GO" id="GO:0046872">
    <property type="term" value="F:metal ion binding"/>
    <property type="evidence" value="ECO:0007669"/>
    <property type="project" value="InterPro"/>
</dbReference>
<proteinExistence type="predicted"/>
<dbReference type="InterPro" id="IPR003961">
    <property type="entry name" value="FN3_dom"/>
</dbReference>
<evidence type="ECO:0000313" key="3">
    <source>
        <dbReference type="EMBL" id="PJC22852.1"/>
    </source>
</evidence>
<dbReference type="InterPro" id="IPR036116">
    <property type="entry name" value="FN3_sf"/>
</dbReference>
<feature type="transmembrane region" description="Helical" evidence="1">
    <location>
        <begin position="28"/>
        <end position="48"/>
    </location>
</feature>
<dbReference type="Pfam" id="PF16656">
    <property type="entry name" value="Pur_ac_phosph_N"/>
    <property type="match status" value="1"/>
</dbReference>
<dbReference type="SMART" id="SM00060">
    <property type="entry name" value="FN3"/>
    <property type="match status" value="1"/>
</dbReference>
<dbReference type="GO" id="GO:0003993">
    <property type="term" value="F:acid phosphatase activity"/>
    <property type="evidence" value="ECO:0007669"/>
    <property type="project" value="InterPro"/>
</dbReference>
<dbReference type="AlphaFoldDB" id="A0A2M8EJD1"/>
<evidence type="ECO:0000256" key="1">
    <source>
        <dbReference type="SAM" id="Phobius"/>
    </source>
</evidence>
<keyword evidence="1" id="KW-1133">Transmembrane helix</keyword>
<name>A0A2M8EJD1_UNCKA</name>
<comment type="caution">
    <text evidence="3">The sequence shown here is derived from an EMBL/GenBank/DDBJ whole genome shotgun (WGS) entry which is preliminary data.</text>
</comment>
<accession>A0A2M8EJD1</accession>
<dbReference type="InterPro" id="IPR013783">
    <property type="entry name" value="Ig-like_fold"/>
</dbReference>
<evidence type="ECO:0000313" key="4">
    <source>
        <dbReference type="Proteomes" id="UP000228781"/>
    </source>
</evidence>
<sequence>MEEQQTTPAQPPIQPPAVTPKRFPRKKLIFLLIAFIIVFGGVGSVLAWRTTYLDNFLPAGVKEFFGRGEEEKEPPVISSVKATNITETGATISWTTDVEATSQVEYGATTSYGSQTTEDITLVTSHSVSLSGLTKGTLYHFRVKSKDVAGNPAVSEDSTFSTVDPFKNWNTYENTTLGFSIKYPGDVARVAESSDGVSFSYGVYPVGEFPWMTITVYQNTSGRTGVSWIENDSSIRGLLTKEITWNRSDDWYVSSDTIVTFGPQYYAYGFFNTRVFELSTTFAGSITSLQIFNQVLSTFKFL</sequence>
<dbReference type="EMBL" id="PFSK01000018">
    <property type="protein sequence ID" value="PJC22852.1"/>
    <property type="molecule type" value="Genomic_DNA"/>
</dbReference>
<feature type="domain" description="Fibronectin type-III" evidence="2">
    <location>
        <begin position="76"/>
        <end position="165"/>
    </location>
</feature>
<dbReference type="CDD" id="cd00063">
    <property type="entry name" value="FN3"/>
    <property type="match status" value="1"/>
</dbReference>
<protein>
    <recommendedName>
        <fullName evidence="2">Fibronectin type-III domain-containing protein</fullName>
    </recommendedName>
</protein>
<gene>
    <name evidence="3" type="ORF">CO059_01585</name>
</gene>
<keyword evidence="1" id="KW-0472">Membrane</keyword>
<dbReference type="PROSITE" id="PS50853">
    <property type="entry name" value="FN3"/>
    <property type="match status" value="1"/>
</dbReference>
<organism evidence="3 4">
    <name type="scientific">candidate division WWE3 bacterium CG_4_9_14_0_2_um_filter_48_10</name>
    <dbReference type="NCBI Taxonomy" id="1975078"/>
    <lineage>
        <taxon>Bacteria</taxon>
        <taxon>Katanobacteria</taxon>
    </lineage>
</organism>
<dbReference type="Proteomes" id="UP000228781">
    <property type="component" value="Unassembled WGS sequence"/>
</dbReference>
<keyword evidence="1" id="KW-0812">Transmembrane</keyword>
<reference evidence="4" key="1">
    <citation type="submission" date="2017-09" db="EMBL/GenBank/DDBJ databases">
        <title>Depth-based differentiation of microbial function through sediment-hosted aquifers and enrichment of novel symbionts in the deep terrestrial subsurface.</title>
        <authorList>
            <person name="Probst A.J."/>
            <person name="Ladd B."/>
            <person name="Jarett J.K."/>
            <person name="Geller-Mcgrath D.E."/>
            <person name="Sieber C.M.K."/>
            <person name="Emerson J.B."/>
            <person name="Anantharaman K."/>
            <person name="Thomas B.C."/>
            <person name="Malmstrom R."/>
            <person name="Stieglmeier M."/>
            <person name="Klingl A."/>
            <person name="Woyke T."/>
            <person name="Ryan C.M."/>
            <person name="Banfield J.F."/>
        </authorList>
    </citation>
    <scope>NUCLEOTIDE SEQUENCE [LARGE SCALE GENOMIC DNA]</scope>
</reference>
<dbReference type="InterPro" id="IPR015914">
    <property type="entry name" value="PAPs_N"/>
</dbReference>
<dbReference type="SUPFAM" id="SSF49265">
    <property type="entry name" value="Fibronectin type III"/>
    <property type="match status" value="1"/>
</dbReference>
<dbReference type="Gene3D" id="2.60.40.10">
    <property type="entry name" value="Immunoglobulins"/>
    <property type="match status" value="1"/>
</dbReference>
<evidence type="ECO:0000259" key="2">
    <source>
        <dbReference type="PROSITE" id="PS50853"/>
    </source>
</evidence>